<keyword evidence="2" id="KW-1185">Reference proteome</keyword>
<evidence type="ECO:0000313" key="1">
    <source>
        <dbReference type="EMBL" id="MCM1986762.1"/>
    </source>
</evidence>
<organism evidence="1 2">
    <name type="scientific">Methanococcoides seepicolus</name>
    <dbReference type="NCBI Taxonomy" id="2828780"/>
    <lineage>
        <taxon>Archaea</taxon>
        <taxon>Methanobacteriati</taxon>
        <taxon>Methanobacteriota</taxon>
        <taxon>Stenosarchaea group</taxon>
        <taxon>Methanomicrobia</taxon>
        <taxon>Methanosarcinales</taxon>
        <taxon>Methanosarcinaceae</taxon>
        <taxon>Methanococcoides</taxon>
    </lineage>
</organism>
<sequence>MVEKCENLLNNVLLYSPQKGIDPAVVFSSIVKEDGSVKRNRLYRIYSGHGYNRSN</sequence>
<name>A0A9E4ZFH7_9EURY</name>
<proteinExistence type="predicted"/>
<gene>
    <name evidence="1" type="ORF">KDK67_07075</name>
</gene>
<protein>
    <submittedName>
        <fullName evidence="1">Uncharacterized protein</fullName>
    </submittedName>
</protein>
<dbReference type="Proteomes" id="UP001056766">
    <property type="component" value="Unassembled WGS sequence"/>
</dbReference>
<accession>A0A9E4ZFH7</accession>
<dbReference type="EMBL" id="JAGSOI010000023">
    <property type="protein sequence ID" value="MCM1986762.1"/>
    <property type="molecule type" value="Genomic_DNA"/>
</dbReference>
<reference evidence="1" key="1">
    <citation type="journal article" date="2021" name="mSystems">
        <title>Bacteria and Archaea Synergistically Convert Glycine Betaine to Biogenic Methane in the Formosa Cold Seep of the South China Sea.</title>
        <authorList>
            <person name="Li L."/>
            <person name="Zhang W."/>
            <person name="Zhang S."/>
            <person name="Song L."/>
            <person name="Sun Q."/>
            <person name="Zhang H."/>
            <person name="Xiang H."/>
            <person name="Dong X."/>
        </authorList>
    </citation>
    <scope>NUCLEOTIDE SEQUENCE</scope>
    <source>
        <strain evidence="1">LLY</strain>
    </source>
</reference>
<evidence type="ECO:0000313" key="2">
    <source>
        <dbReference type="Proteomes" id="UP001056766"/>
    </source>
</evidence>
<dbReference type="RefSeq" id="WP_250868118.1">
    <property type="nucleotide sequence ID" value="NZ_JAGSOI010000023.1"/>
</dbReference>
<comment type="caution">
    <text evidence="1">The sequence shown here is derived from an EMBL/GenBank/DDBJ whole genome shotgun (WGS) entry which is preliminary data.</text>
</comment>
<reference evidence="1" key="2">
    <citation type="submission" date="2021-04" db="EMBL/GenBank/DDBJ databases">
        <authorList>
            <person name="Dong X."/>
        </authorList>
    </citation>
    <scope>NUCLEOTIDE SEQUENCE</scope>
    <source>
        <strain evidence="1">LLY</strain>
    </source>
</reference>
<dbReference type="AlphaFoldDB" id="A0A9E4ZFH7"/>